<evidence type="ECO:0000313" key="3">
    <source>
        <dbReference type="Proteomes" id="UP000009047"/>
    </source>
</evidence>
<dbReference type="KEGG" id="dbr:Deba_0561"/>
<protein>
    <submittedName>
        <fullName evidence="2">Nonspecific acid phosphatase</fullName>
    </submittedName>
</protein>
<evidence type="ECO:0000256" key="1">
    <source>
        <dbReference type="SAM" id="SignalP"/>
    </source>
</evidence>
<dbReference type="HOGENOM" id="CLU_052514_0_0_7"/>
<accession>E1QEE7</accession>
<dbReference type="InterPro" id="IPR023214">
    <property type="entry name" value="HAD_sf"/>
</dbReference>
<dbReference type="Gene3D" id="3.40.50.1000">
    <property type="entry name" value="HAD superfamily/HAD-like"/>
    <property type="match status" value="1"/>
</dbReference>
<organism evidence="2 3">
    <name type="scientific">Desulfarculus baarsii (strain ATCC 33931 / DSM 2075 / LMG 7858 / VKM B-1802 / 2st14)</name>
    <dbReference type="NCBI Taxonomy" id="644282"/>
    <lineage>
        <taxon>Bacteria</taxon>
        <taxon>Pseudomonadati</taxon>
        <taxon>Thermodesulfobacteriota</taxon>
        <taxon>Desulfarculia</taxon>
        <taxon>Desulfarculales</taxon>
        <taxon>Desulfarculaceae</taxon>
        <taxon>Desulfarculus</taxon>
    </lineage>
</organism>
<dbReference type="Proteomes" id="UP000009047">
    <property type="component" value="Chromosome"/>
</dbReference>
<dbReference type="EMBL" id="CP002085">
    <property type="protein sequence ID" value="ADK83933.1"/>
    <property type="molecule type" value="Genomic_DNA"/>
</dbReference>
<feature type="chain" id="PRO_5003150312" evidence="1">
    <location>
        <begin position="35"/>
        <end position="330"/>
    </location>
</feature>
<gene>
    <name evidence="2" type="ordered locus">Deba_0561</name>
</gene>
<dbReference type="STRING" id="644282.Deba_0561"/>
<keyword evidence="3" id="KW-1185">Reference proteome</keyword>
<dbReference type="eggNOG" id="COG0560">
    <property type="taxonomic scope" value="Bacteria"/>
</dbReference>
<evidence type="ECO:0000313" key="2">
    <source>
        <dbReference type="EMBL" id="ADK83933.1"/>
    </source>
</evidence>
<keyword evidence="1" id="KW-0732">Signal</keyword>
<dbReference type="SUPFAM" id="SSF56784">
    <property type="entry name" value="HAD-like"/>
    <property type="match status" value="1"/>
</dbReference>
<dbReference type="Pfam" id="PF12710">
    <property type="entry name" value="HAD"/>
    <property type="match status" value="1"/>
</dbReference>
<reference evidence="2 3" key="1">
    <citation type="journal article" date="2010" name="Stand. Genomic Sci.">
        <title>Complete genome sequence of Desulfarculus baarsii type strain (2st14).</title>
        <authorList>
            <person name="Sun H."/>
            <person name="Spring S."/>
            <person name="Lapidus A."/>
            <person name="Davenport K."/>
            <person name="Del Rio T.G."/>
            <person name="Tice H."/>
            <person name="Nolan M."/>
            <person name="Copeland A."/>
            <person name="Cheng J.F."/>
            <person name="Lucas S."/>
            <person name="Tapia R."/>
            <person name="Goodwin L."/>
            <person name="Pitluck S."/>
            <person name="Ivanova N."/>
            <person name="Pagani I."/>
            <person name="Mavromatis K."/>
            <person name="Ovchinnikova G."/>
            <person name="Pati A."/>
            <person name="Chen A."/>
            <person name="Palaniappan K."/>
            <person name="Hauser L."/>
            <person name="Chang Y.J."/>
            <person name="Jeffries C.D."/>
            <person name="Detter J.C."/>
            <person name="Han C."/>
            <person name="Rohde M."/>
            <person name="Brambilla E."/>
            <person name="Goker M."/>
            <person name="Woyke T."/>
            <person name="Bristow J."/>
            <person name="Eisen J.A."/>
            <person name="Markowitz V."/>
            <person name="Hugenholtz P."/>
            <person name="Kyrpides N.C."/>
            <person name="Klenk H.P."/>
            <person name="Land M."/>
        </authorList>
    </citation>
    <scope>NUCLEOTIDE SEQUENCE [LARGE SCALE GENOMIC DNA]</scope>
    <source>
        <strain evidence="3">ATCC 33931 / DSM 2075 / LMG 7858 / VKM B-1802 / 2st14</strain>
    </source>
</reference>
<sequence>MTNKRCFRGVGGRLRAVALVVVLALALAGGAAWAGDELASWQGPARQVLLDYITAVTTPGGPDFIPPVERKAAFDVDGTLIAEKPVFLPLELSFQRLGQVCPKGGPAPEGMTDLCAAHARGDRLALERQYIAQALTKPFVGMSFDDYQAMARRLMDQGVNPANGKPYRRLIYPPMLELIELLHEKGFVVYLCSGSPNFFLRAISADYLGVDPDRCIGTTYQAVVHERGGRIAFSRGAKVESLNLELQKAVNLLQRLGGPPVLAFGNSDGDSQMLRYALSGRRRGLALLLVHDDPREFAYGHDGLVEALSAEGVVAVSMRQSFRQVETTDR</sequence>
<dbReference type="InterPro" id="IPR036412">
    <property type="entry name" value="HAD-like_sf"/>
</dbReference>
<name>E1QEE7_DESB2</name>
<dbReference type="AlphaFoldDB" id="E1QEE7"/>
<feature type="signal peptide" evidence="1">
    <location>
        <begin position="1"/>
        <end position="34"/>
    </location>
</feature>
<proteinExistence type="predicted"/>